<dbReference type="EMBL" id="CP063362">
    <property type="protein sequence ID" value="QRG08452.1"/>
    <property type="molecule type" value="Genomic_DNA"/>
</dbReference>
<feature type="domain" description="Multidrug resistance protein MdtA-like beta-barrel" evidence="10">
    <location>
        <begin position="219"/>
        <end position="301"/>
    </location>
</feature>
<evidence type="ECO:0000256" key="3">
    <source>
        <dbReference type="ARBA" id="ARBA00022448"/>
    </source>
</evidence>
<dbReference type="Gene3D" id="2.40.50.100">
    <property type="match status" value="1"/>
</dbReference>
<sequence>MSNTKARRRALSIIAAVAAMGAAYGGVTLAGVDAATEQGASAPAPVPAEVSTVERRNVPVYVTGIGTVEPFNTVTIRSRIDGELQQVLFDEGKDIRKGDLLAVIDPRTFEAALDQAKARLQQDTAALANAQLILDRDVKLGKSDFVSVQAVDNQRSVVEQLTAQTEQDRALISTAQTQLSYTRIVSPIDGRAGLRLVDQGNIVHATDANGLVVINQLHPITVISTIPQVDVPAIRAALAAGNVEAQAVSHENGSVLDVGTVALTDNQIDPQSGTLRLKSVFPNTADQLWPGQFVDVNVRVEVLADALTVPSDAIQRGPDGEFVFAVGADEKVAVAPVKVRQIADGIAVVERGVSAGQRVVVRGQYRLAPGIRIAPKSLQGG</sequence>
<dbReference type="Pfam" id="PF25876">
    <property type="entry name" value="HH_MFP_RND"/>
    <property type="match status" value="1"/>
</dbReference>
<feature type="domain" description="Multidrug resistance protein MdtA-like C-terminal permuted SH3" evidence="11">
    <location>
        <begin position="305"/>
        <end position="363"/>
    </location>
</feature>
<dbReference type="PROSITE" id="PS51318">
    <property type="entry name" value="TAT"/>
    <property type="match status" value="1"/>
</dbReference>
<dbReference type="AlphaFoldDB" id="A0A974SKG3"/>
<name>A0A974SKG3_9HYPH</name>
<dbReference type="Gene3D" id="1.10.287.470">
    <property type="entry name" value="Helix hairpin bin"/>
    <property type="match status" value="1"/>
</dbReference>
<feature type="chain" id="PRO_5036971965" evidence="7">
    <location>
        <begin position="31"/>
        <end position="381"/>
    </location>
</feature>
<comment type="subcellular location">
    <subcellularLocation>
        <location evidence="1">Cell membrane</location>
    </subcellularLocation>
</comment>
<keyword evidence="5" id="KW-0997">Cell inner membrane</keyword>
<dbReference type="KEGG" id="xdi:EZH22_09260"/>
<feature type="domain" description="Multidrug resistance protein MdtA-like alpha-helical hairpin" evidence="8">
    <location>
        <begin position="113"/>
        <end position="182"/>
    </location>
</feature>
<dbReference type="PANTHER" id="PTHR30469">
    <property type="entry name" value="MULTIDRUG RESISTANCE PROTEIN MDTA"/>
    <property type="match status" value="1"/>
</dbReference>
<dbReference type="Gene3D" id="2.40.30.170">
    <property type="match status" value="1"/>
</dbReference>
<dbReference type="Gene3D" id="2.40.420.20">
    <property type="match status" value="1"/>
</dbReference>
<dbReference type="Pfam" id="PF25944">
    <property type="entry name" value="Beta-barrel_RND"/>
    <property type="match status" value="1"/>
</dbReference>
<dbReference type="InterPro" id="IPR006143">
    <property type="entry name" value="RND_pump_MFP"/>
</dbReference>
<organism evidence="12 13">
    <name type="scientific">Xanthobacter dioxanivorans</name>
    <dbReference type="NCBI Taxonomy" id="2528964"/>
    <lineage>
        <taxon>Bacteria</taxon>
        <taxon>Pseudomonadati</taxon>
        <taxon>Pseudomonadota</taxon>
        <taxon>Alphaproteobacteria</taxon>
        <taxon>Hyphomicrobiales</taxon>
        <taxon>Xanthobacteraceae</taxon>
        <taxon>Xanthobacter</taxon>
    </lineage>
</organism>
<comment type="similarity">
    <text evidence="2">Belongs to the membrane fusion protein (MFP) (TC 8.A.1) family.</text>
</comment>
<evidence type="ECO:0000313" key="12">
    <source>
        <dbReference type="EMBL" id="QRG08452.1"/>
    </source>
</evidence>
<reference evidence="12 13" key="1">
    <citation type="submission" date="2020-10" db="EMBL/GenBank/DDBJ databases">
        <title>Degradation of 1,4-Dioxane by Xanthobacter sp. YN2, via a Novel Group-2 Soluble Di-Iron Monooxygenase.</title>
        <authorList>
            <person name="Ma F."/>
            <person name="Wang Y."/>
            <person name="Yang J."/>
            <person name="Guo H."/>
            <person name="Su D."/>
            <person name="Yu L."/>
        </authorList>
    </citation>
    <scope>NUCLEOTIDE SEQUENCE [LARGE SCALE GENOMIC DNA]</scope>
    <source>
        <strain evidence="12 13">YN2</strain>
    </source>
</reference>
<keyword evidence="3" id="KW-0813">Transport</keyword>
<protein>
    <submittedName>
        <fullName evidence="12">Efflux RND transporter periplasmic adaptor subunit</fullName>
    </submittedName>
</protein>
<evidence type="ECO:0000259" key="9">
    <source>
        <dbReference type="Pfam" id="PF25917"/>
    </source>
</evidence>
<dbReference type="InterPro" id="IPR058627">
    <property type="entry name" value="MdtA-like_C"/>
</dbReference>
<evidence type="ECO:0000256" key="7">
    <source>
        <dbReference type="SAM" id="SignalP"/>
    </source>
</evidence>
<proteinExistence type="inferred from homology"/>
<keyword evidence="13" id="KW-1185">Reference proteome</keyword>
<dbReference type="NCBIfam" id="TIGR01730">
    <property type="entry name" value="RND_mfp"/>
    <property type="match status" value="1"/>
</dbReference>
<keyword evidence="7" id="KW-0732">Signal</keyword>
<evidence type="ECO:0000259" key="10">
    <source>
        <dbReference type="Pfam" id="PF25944"/>
    </source>
</evidence>
<dbReference type="Pfam" id="PF25967">
    <property type="entry name" value="RND-MFP_C"/>
    <property type="match status" value="1"/>
</dbReference>
<dbReference type="RefSeq" id="WP_203195360.1">
    <property type="nucleotide sequence ID" value="NZ_CP063362.1"/>
</dbReference>
<dbReference type="InterPro" id="IPR058625">
    <property type="entry name" value="MdtA-like_BSH"/>
</dbReference>
<dbReference type="GO" id="GO:0015562">
    <property type="term" value="F:efflux transmembrane transporter activity"/>
    <property type="evidence" value="ECO:0007669"/>
    <property type="project" value="TreeGrafter"/>
</dbReference>
<dbReference type="InterPro" id="IPR058624">
    <property type="entry name" value="MdtA-like_HH"/>
</dbReference>
<evidence type="ECO:0000313" key="13">
    <source>
        <dbReference type="Proteomes" id="UP000596427"/>
    </source>
</evidence>
<dbReference type="SUPFAM" id="SSF111369">
    <property type="entry name" value="HlyD-like secretion proteins"/>
    <property type="match status" value="1"/>
</dbReference>
<evidence type="ECO:0000256" key="4">
    <source>
        <dbReference type="ARBA" id="ARBA00022475"/>
    </source>
</evidence>
<evidence type="ECO:0000256" key="2">
    <source>
        <dbReference type="ARBA" id="ARBA00009477"/>
    </source>
</evidence>
<accession>A0A974SKG3</accession>
<dbReference type="Proteomes" id="UP000596427">
    <property type="component" value="Chromosome"/>
</dbReference>
<evidence type="ECO:0000256" key="1">
    <source>
        <dbReference type="ARBA" id="ARBA00004236"/>
    </source>
</evidence>
<dbReference type="PANTHER" id="PTHR30469:SF12">
    <property type="entry name" value="MULTIDRUG RESISTANCE PROTEIN MDTA"/>
    <property type="match status" value="1"/>
</dbReference>
<dbReference type="GO" id="GO:1990281">
    <property type="term" value="C:efflux pump complex"/>
    <property type="evidence" value="ECO:0007669"/>
    <property type="project" value="TreeGrafter"/>
</dbReference>
<gene>
    <name evidence="12" type="ORF">EZH22_09260</name>
</gene>
<feature type="domain" description="Multidrug resistance protein MdtA-like barrel-sandwich hybrid" evidence="9">
    <location>
        <begin position="72"/>
        <end position="214"/>
    </location>
</feature>
<dbReference type="Pfam" id="PF25917">
    <property type="entry name" value="BSH_RND"/>
    <property type="match status" value="1"/>
</dbReference>
<evidence type="ECO:0000256" key="6">
    <source>
        <dbReference type="ARBA" id="ARBA00023136"/>
    </source>
</evidence>
<evidence type="ECO:0000256" key="5">
    <source>
        <dbReference type="ARBA" id="ARBA00022519"/>
    </source>
</evidence>
<feature type="signal peptide" evidence="7">
    <location>
        <begin position="1"/>
        <end position="30"/>
    </location>
</feature>
<evidence type="ECO:0000259" key="11">
    <source>
        <dbReference type="Pfam" id="PF25967"/>
    </source>
</evidence>
<dbReference type="InterPro" id="IPR006311">
    <property type="entry name" value="TAT_signal"/>
</dbReference>
<evidence type="ECO:0000259" key="8">
    <source>
        <dbReference type="Pfam" id="PF25876"/>
    </source>
</evidence>
<dbReference type="InterPro" id="IPR058626">
    <property type="entry name" value="MdtA-like_b-barrel"/>
</dbReference>
<keyword evidence="4" id="KW-1003">Cell membrane</keyword>
<keyword evidence="6" id="KW-0472">Membrane</keyword>